<keyword evidence="2" id="KW-0472">Membrane</keyword>
<proteinExistence type="predicted"/>
<feature type="region of interest" description="Disordered" evidence="1">
    <location>
        <begin position="282"/>
        <end position="338"/>
    </location>
</feature>
<evidence type="ECO:0000256" key="2">
    <source>
        <dbReference type="SAM" id="Phobius"/>
    </source>
</evidence>
<name>A0A7G2CCD5_9TRYP</name>
<evidence type="ECO:0000256" key="1">
    <source>
        <dbReference type="SAM" id="MobiDB-lite"/>
    </source>
</evidence>
<keyword evidence="2" id="KW-0812">Transmembrane</keyword>
<evidence type="ECO:0008006" key="5">
    <source>
        <dbReference type="Google" id="ProtNLM"/>
    </source>
</evidence>
<reference evidence="3 4" key="1">
    <citation type="submission" date="2020-08" db="EMBL/GenBank/DDBJ databases">
        <authorList>
            <person name="Newling K."/>
            <person name="Davey J."/>
            <person name="Forrester S."/>
        </authorList>
    </citation>
    <scope>NUCLEOTIDE SEQUENCE [LARGE SCALE GENOMIC DNA]</scope>
    <source>
        <strain evidence="4">Crithidia deanei Carvalho (ATCC PRA-265)</strain>
    </source>
</reference>
<feature type="compositionally biased region" description="Basic residues" evidence="1">
    <location>
        <begin position="313"/>
        <end position="326"/>
    </location>
</feature>
<dbReference type="OrthoDB" id="272182at2759"/>
<feature type="region of interest" description="Disordered" evidence="1">
    <location>
        <begin position="201"/>
        <end position="268"/>
    </location>
</feature>
<dbReference type="EMBL" id="LR877151">
    <property type="protein sequence ID" value="CAD2216607.1"/>
    <property type="molecule type" value="Genomic_DNA"/>
</dbReference>
<organism evidence="3 4">
    <name type="scientific">Angomonas deanei</name>
    <dbReference type="NCBI Taxonomy" id="59799"/>
    <lineage>
        <taxon>Eukaryota</taxon>
        <taxon>Discoba</taxon>
        <taxon>Euglenozoa</taxon>
        <taxon>Kinetoplastea</taxon>
        <taxon>Metakinetoplastina</taxon>
        <taxon>Trypanosomatida</taxon>
        <taxon>Trypanosomatidae</taxon>
        <taxon>Strigomonadinae</taxon>
        <taxon>Angomonas</taxon>
    </lineage>
</organism>
<dbReference type="AlphaFoldDB" id="A0A7G2CCD5"/>
<protein>
    <recommendedName>
        <fullName evidence="5">TB2/DP1, HVA22 family</fullName>
    </recommendedName>
</protein>
<dbReference type="VEuPathDB" id="TriTrypDB:ADEAN_000406900"/>
<feature type="compositionally biased region" description="Polar residues" evidence="1">
    <location>
        <begin position="249"/>
        <end position="262"/>
    </location>
</feature>
<keyword evidence="4" id="KW-1185">Reference proteome</keyword>
<dbReference type="Proteomes" id="UP000515908">
    <property type="component" value="Chromosome 07"/>
</dbReference>
<evidence type="ECO:0000313" key="4">
    <source>
        <dbReference type="Proteomes" id="UP000515908"/>
    </source>
</evidence>
<feature type="compositionally biased region" description="Basic and acidic residues" evidence="1">
    <location>
        <begin position="211"/>
        <end position="225"/>
    </location>
</feature>
<accession>A0A7G2CCD5</accession>
<evidence type="ECO:0000313" key="3">
    <source>
        <dbReference type="EMBL" id="CAD2216607.1"/>
    </source>
</evidence>
<feature type="transmembrane region" description="Helical" evidence="2">
    <location>
        <begin position="71"/>
        <end position="92"/>
    </location>
</feature>
<keyword evidence="2" id="KW-1133">Transmembrane helix</keyword>
<gene>
    <name evidence="3" type="ORF">ADEAN_000406900</name>
</gene>
<sequence length="338" mass="37467">MYVIASVKDVVYSLLIQVAFLYAAFTALQQRYVSQSVCGHGEEGEAAAQDGCNTGADTRNRRRIAVPALKLWIMLMTTTAVTRVGLHAVPLFDEMRILALYFILLGPPASQAEVYDKLFYPCISRVSDAFLNIQHRTKLLRIVALRVVRWHIFMSVVLLNYVCKCEALTDVETKEILSGLLFSRRALDDIAKLENEKKKTLVGGTSVEGGQETKRGGAHDQRGARTESAQEQARLFRRQVSDTAKPVQVGSSGNKGTGTFQRVHSDRSGLVAPVESTYYFPTPPTGVQTTKGPHAPESVCDPDHGDNGGTPKEKKKKFLFFRKRRNGPPPKVNICRRS</sequence>
<feature type="transmembrane region" description="Helical" evidence="2">
    <location>
        <begin position="12"/>
        <end position="28"/>
    </location>
</feature>